<reference evidence="1" key="1">
    <citation type="submission" date="2024-12" db="EMBL/GenBank/DDBJ databases">
        <title>Comparative genomics and development of molecular markers within Purpureocillium lilacinum and among Purpureocillium species.</title>
        <authorList>
            <person name="Yeh Z.-Y."/>
            <person name="Ni N.-T."/>
            <person name="Lo P.-H."/>
            <person name="Mushyakhwo K."/>
            <person name="Lin C.-F."/>
            <person name="Nai Y.-S."/>
        </authorList>
    </citation>
    <scope>NUCLEOTIDE SEQUENCE</scope>
    <source>
        <strain evidence="1">NCHU-NPUST-175</strain>
    </source>
</reference>
<comment type="caution">
    <text evidence="1">The sequence shown here is derived from an EMBL/GenBank/DDBJ whole genome shotgun (WGS) entry which is preliminary data.</text>
</comment>
<keyword evidence="2" id="KW-1185">Reference proteome</keyword>
<name>A0ACC4DTL5_PURLI</name>
<protein>
    <submittedName>
        <fullName evidence="1">Uncharacterized protein</fullName>
    </submittedName>
</protein>
<gene>
    <name evidence="1" type="ORF">ACCO45_004802</name>
</gene>
<evidence type="ECO:0000313" key="2">
    <source>
        <dbReference type="Proteomes" id="UP001638806"/>
    </source>
</evidence>
<sequence>MTEARQTLGSAQSIIDKPGQEIASTTSTPCLRLVPPRRRVRSLFTAHAAPQRTPHHGACAMSIRQLPDHVVDKLKSSAAVTSLNSVVCGLITNSLDASATRINVRLDFVRGDCLVEDDGIGIEPREFLEDGGLGKLHHTSKDPENPAVHGRRGDFLAAVGTLSFLLGGIPSSPSPPPEQRFETFDHGTRVSIRSLFGSMPVRVKHRASMFSERSAVDKEWSNLVREVVTLLLAWPTEVSVSLHERTTQRQVRLKSASTTDLVARVSRLFVQASLADSSDAPSWVPVSASSRNVRIKGCISTTPVATRRSQTMSLGIHPIQDSHDSNVLYDAVNKVFGNSSFGVVEDEGSGPSAKPRKGLERWPMFYIQIHLNGVEIQVNELVDNSRNALSDIADLLQTISFEFLKKNRFRPLAIDRLSDKTAFSTAKDQLATPGGSAPDSRAESPFGDWHRGKVGWATSRLPGSKALPKERGRRQSPDHGPRRLVGQGGKIVRRPFDDPPADEPESVGSADGTVETTSIATTSECVPGPGDQPKRLRVLESRPKPAPKPWLQDILDSWQNPVFETTPTTVPQISIDDPTGVLHRRPSGLHHCRDNEMDVNFEAGSVNLAGRLSRSAMADAEFIAQVDRKFILIKLPLEPMTQMAGERNSQALVMVDQHAADERCRLEELMAEYFVSSGADAVKPMTQALEQHIVFETPSREGALIDRYRGHFRAWGIRLVVESAAGASTVRVTGLPPSILERCRGEPRLIIDLIRKETWALEDNNAVPERSLSREAGSHGRRGFVAVPQGSSSYSIRDPAAVSAIMFNDELSPDECRALVGRLARCAFPFQCAHGRPSMVPLADIGSGGGRIGGWRDGTGVEAERWKRWMDGR</sequence>
<dbReference type="EMBL" id="JBGNUJ010000004">
    <property type="protein sequence ID" value="KAL3959685.1"/>
    <property type="molecule type" value="Genomic_DNA"/>
</dbReference>
<proteinExistence type="predicted"/>
<accession>A0ACC4DTL5</accession>
<organism evidence="1 2">
    <name type="scientific">Purpureocillium lilacinum</name>
    <name type="common">Paecilomyces lilacinus</name>
    <dbReference type="NCBI Taxonomy" id="33203"/>
    <lineage>
        <taxon>Eukaryota</taxon>
        <taxon>Fungi</taxon>
        <taxon>Dikarya</taxon>
        <taxon>Ascomycota</taxon>
        <taxon>Pezizomycotina</taxon>
        <taxon>Sordariomycetes</taxon>
        <taxon>Hypocreomycetidae</taxon>
        <taxon>Hypocreales</taxon>
        <taxon>Ophiocordycipitaceae</taxon>
        <taxon>Purpureocillium</taxon>
    </lineage>
</organism>
<dbReference type="Proteomes" id="UP001638806">
    <property type="component" value="Unassembled WGS sequence"/>
</dbReference>
<evidence type="ECO:0000313" key="1">
    <source>
        <dbReference type="EMBL" id="KAL3959685.1"/>
    </source>
</evidence>